<dbReference type="AlphaFoldDB" id="A0A6J4MYK4"/>
<gene>
    <name evidence="3" type="ORF">AVDCRST_MAG32-833</name>
</gene>
<evidence type="ECO:0000259" key="1">
    <source>
        <dbReference type="Pfam" id="PF09423"/>
    </source>
</evidence>
<accession>A0A6J4MYK4</accession>
<dbReference type="PANTHER" id="PTHR37031">
    <property type="entry name" value="METALLOPHOSPHATASE BINDING DOMAIN PROTEIN"/>
    <property type="match status" value="1"/>
</dbReference>
<dbReference type="CDD" id="cd07389">
    <property type="entry name" value="MPP_PhoD"/>
    <property type="match status" value="1"/>
</dbReference>
<evidence type="ECO:0000259" key="2">
    <source>
        <dbReference type="Pfam" id="PF25077"/>
    </source>
</evidence>
<dbReference type="InterPro" id="IPR029052">
    <property type="entry name" value="Metallo-depent_PP-like"/>
</dbReference>
<dbReference type="InterPro" id="IPR038607">
    <property type="entry name" value="PhoD-like_sf"/>
</dbReference>
<dbReference type="InterPro" id="IPR018946">
    <property type="entry name" value="PhoD-like_MPP"/>
</dbReference>
<feature type="domain" description="DUF7800" evidence="2">
    <location>
        <begin position="7"/>
        <end position="93"/>
    </location>
</feature>
<reference evidence="3" key="1">
    <citation type="submission" date="2020-02" db="EMBL/GenBank/DDBJ databases">
        <authorList>
            <person name="Meier V. D."/>
        </authorList>
    </citation>
    <scope>NUCLEOTIDE SEQUENCE</scope>
    <source>
        <strain evidence="3">AVDCRST_MAG32</strain>
    </source>
</reference>
<evidence type="ECO:0000313" key="3">
    <source>
        <dbReference type="EMBL" id="CAA9372497.1"/>
    </source>
</evidence>
<name>A0A6J4MYK4_9ACTN</name>
<dbReference type="SUPFAM" id="SSF56300">
    <property type="entry name" value="Metallo-dependent phosphatases"/>
    <property type="match status" value="1"/>
</dbReference>
<dbReference type="Pfam" id="PF25077">
    <property type="entry name" value="DUF7800"/>
    <property type="match status" value="1"/>
</dbReference>
<sequence length="581" mass="64970">MTTDDGPLVLGPLLRRVDDDSAAVWVETRDAALVSVVRGGESWSARTFRVHGHHFALVELAGLEPGSREHYAVEIDGVRVWPDPASPFPDPVISTLLPGRPLRMAFGSCRTSVSHDEKGNRSHGVDALHAYALGLAGLVDPVEPDDPDLATDRWPDLVLFLGDQVYADETTEAMREFIESRRDIDEPPGEELKDFEEYAHLYRLAWTDPANRWLLSTVPSAMIFDDHDIRDDWNTSLQWRRDMEATSWWHGRIVAGLASYWVYQHLGNLSPSERAADEVYARVLAHDGPDELDLSAVLDAFADRVDQQPRTYRWSYVRDFDTQARLVVLDSRAARELQPEARAMLDPEELAWLDDQVRGGVDHLLIGTSVPFLLARGLHHLEAFSEALTAGAWGRTGTRVGERARRLVDLEHWGAFQDTFEKVSHQVIELATGARGPVPASVTFLSGDVHHSYVSEARTPRGEPPLRTAVLQAVCSPIRNPLSRNLRFATAVLSYGVAGPLGRLAARSTKVPDGPLRWRYAEGPWFDNNIACLQLAGEGLRLWWVTGTVVDDDHERPRLEKVAAYERASGAAPQRRRLRRS</sequence>
<proteinExistence type="predicted"/>
<protein>
    <submittedName>
        <fullName evidence="3">Phosphodiesterase/alkaline phosphatase D</fullName>
    </submittedName>
</protein>
<dbReference type="Pfam" id="PF09423">
    <property type="entry name" value="PhoD"/>
    <property type="match status" value="1"/>
</dbReference>
<dbReference type="InterPro" id="IPR056702">
    <property type="entry name" value="DUF7800"/>
</dbReference>
<dbReference type="PANTHER" id="PTHR37031:SF2">
    <property type="entry name" value="PHOD-LIKE PHOSPHATASE METALLOPHOSPHATASE DOMAIN-CONTAINING PROTEIN"/>
    <property type="match status" value="1"/>
</dbReference>
<organism evidence="3">
    <name type="scientific">uncultured Nocardioides sp</name>
    <dbReference type="NCBI Taxonomy" id="198441"/>
    <lineage>
        <taxon>Bacteria</taxon>
        <taxon>Bacillati</taxon>
        <taxon>Actinomycetota</taxon>
        <taxon>Actinomycetes</taxon>
        <taxon>Propionibacteriales</taxon>
        <taxon>Nocardioidaceae</taxon>
        <taxon>Nocardioides</taxon>
        <taxon>environmental samples</taxon>
    </lineage>
</organism>
<dbReference type="Gene3D" id="3.60.21.70">
    <property type="entry name" value="PhoD-like phosphatase"/>
    <property type="match status" value="1"/>
</dbReference>
<dbReference type="EMBL" id="CADCUM010000035">
    <property type="protein sequence ID" value="CAA9372497.1"/>
    <property type="molecule type" value="Genomic_DNA"/>
</dbReference>
<feature type="domain" description="PhoD-like phosphatase metallophosphatase" evidence="1">
    <location>
        <begin position="153"/>
        <end position="459"/>
    </location>
</feature>